<evidence type="ECO:0000313" key="2">
    <source>
        <dbReference type="EMBL" id="PCS18458.1"/>
    </source>
</evidence>
<evidence type="ECO:0000313" key="3">
    <source>
        <dbReference type="Proteomes" id="UP000218711"/>
    </source>
</evidence>
<feature type="domain" description="Tetracyclin repressor YgfC-like C-terminal" evidence="1">
    <location>
        <begin position="90"/>
        <end position="184"/>
    </location>
</feature>
<dbReference type="Proteomes" id="UP000218711">
    <property type="component" value="Unassembled WGS sequence"/>
</dbReference>
<dbReference type="AlphaFoldDB" id="A0A2A5ST11"/>
<evidence type="ECO:0000259" key="1">
    <source>
        <dbReference type="Pfam" id="PF21626"/>
    </source>
</evidence>
<protein>
    <submittedName>
        <fullName evidence="2">Transcriptional regulator</fullName>
    </submittedName>
</protein>
<dbReference type="EMBL" id="JXKC01000005">
    <property type="protein sequence ID" value="PCS18458.1"/>
    <property type="molecule type" value="Genomic_DNA"/>
</dbReference>
<name>A0A2A5ST11_LACLC</name>
<organism evidence="2 3">
    <name type="scientific">Lactococcus cremoris subsp. tructae</name>
    <dbReference type="NCBI Taxonomy" id="542833"/>
    <lineage>
        <taxon>Bacteria</taxon>
        <taxon>Bacillati</taxon>
        <taxon>Bacillota</taxon>
        <taxon>Bacilli</taxon>
        <taxon>Lactobacillales</taxon>
        <taxon>Streptococcaceae</taxon>
        <taxon>Lactococcus</taxon>
    </lineage>
</organism>
<accession>A0A2A5ST11</accession>
<reference evidence="2 3" key="1">
    <citation type="submission" date="2014-12" db="EMBL/GenBank/DDBJ databases">
        <title>Draft genome sequences of 10 type strains of Lactococcus.</title>
        <authorList>
            <person name="Sun Z."/>
            <person name="Zhong Z."/>
            <person name="Liu W."/>
            <person name="Zhang W."/>
            <person name="Zhang H."/>
        </authorList>
    </citation>
    <scope>NUCLEOTIDE SEQUENCE [LARGE SCALE GENOMIC DNA]</scope>
    <source>
        <strain evidence="2 3">DSM 21502</strain>
    </source>
</reference>
<sequence>MIGEKMPKSTYFSLSDEKRKRVYDACLLEFQTHSFHEAKIMHIVKALDIPRGSFYQYFEDLKDSYYYILSQETVEIHDLFFNLLKEYPLEVSLDKYKYLLLENLVNSPHYNLYKYRFLDWTYELERDWKPKGEVTVPARELDNPISQVLKSVIHNLVYRMFSENWNEQKFIETYDKEIKLLTEGLLNYVTESKK</sequence>
<dbReference type="Pfam" id="PF21626">
    <property type="entry name" value="TetR-C_39"/>
    <property type="match status" value="1"/>
</dbReference>
<dbReference type="Gene3D" id="1.10.357.10">
    <property type="entry name" value="Tetracycline Repressor, domain 2"/>
    <property type="match status" value="1"/>
</dbReference>
<comment type="caution">
    <text evidence="2">The sequence shown here is derived from an EMBL/GenBank/DDBJ whole genome shotgun (WGS) entry which is preliminary data.</text>
</comment>
<dbReference type="InterPro" id="IPR049443">
    <property type="entry name" value="TetR_YgfC-like_C"/>
</dbReference>
<dbReference type="InterPro" id="IPR009057">
    <property type="entry name" value="Homeodomain-like_sf"/>
</dbReference>
<dbReference type="SUPFAM" id="SSF46689">
    <property type="entry name" value="Homeodomain-like"/>
    <property type="match status" value="1"/>
</dbReference>
<gene>
    <name evidence="2" type="ORF">RU92_GL002125</name>
</gene>
<proteinExistence type="predicted"/>